<dbReference type="PATRIC" id="fig|13690.10.peg.159"/>
<dbReference type="eggNOG" id="ENOG5032XVS">
    <property type="taxonomic scope" value="Bacteria"/>
</dbReference>
<sequence length="195" mass="20831">MIAPEPIHPFPWRICAAAALFTVLMVAAAVAANIFTISGNGKLPLMVPGLLALGWLIWEAMRLARGMPGSAIARYIGRVVPLMIANVVTVVAAITIQREWHPAGVWAVLVALLPAPPLIGFIWAIGRLLVEETDEYLRMVHARRALIAAGFMLVITTVWGLLEGSGLAPHAPAYAAFILWNLGLLLAPILPGGRA</sequence>
<keyword evidence="1" id="KW-1133">Transmembrane helix</keyword>
<dbReference type="RefSeq" id="WP_037515991.1">
    <property type="nucleotide sequence ID" value="NZ_JGVR01000001.1"/>
</dbReference>
<protein>
    <submittedName>
        <fullName evidence="2">Uncharacterized protein</fullName>
    </submittedName>
</protein>
<evidence type="ECO:0000313" key="3">
    <source>
        <dbReference type="Proteomes" id="UP000028534"/>
    </source>
</evidence>
<proteinExistence type="predicted"/>
<name>A0A084EU36_SPHYA</name>
<evidence type="ECO:0000313" key="2">
    <source>
        <dbReference type="EMBL" id="KEZ21478.1"/>
    </source>
</evidence>
<comment type="caution">
    <text evidence="2">The sequence shown here is derived from an EMBL/GenBank/DDBJ whole genome shotgun (WGS) entry which is preliminary data.</text>
</comment>
<dbReference type="STRING" id="13690.AX777_06325"/>
<evidence type="ECO:0000256" key="1">
    <source>
        <dbReference type="SAM" id="Phobius"/>
    </source>
</evidence>
<reference evidence="2 3" key="1">
    <citation type="submission" date="2014-03" db="EMBL/GenBank/DDBJ databases">
        <title>Genome sequence of Sphingobium yanoikuyae B1.</title>
        <authorList>
            <person name="Gan H.M."/>
            <person name="Gan H.Y."/>
            <person name="Savka M.A."/>
        </authorList>
    </citation>
    <scope>NUCLEOTIDE SEQUENCE [LARGE SCALE GENOMIC DNA]</scope>
    <source>
        <strain evidence="2 3">B1</strain>
    </source>
</reference>
<accession>A0A084EU36</accession>
<organism evidence="2 3">
    <name type="scientific">Sphingobium yanoikuyae</name>
    <name type="common">Sphingomonas yanoikuyae</name>
    <dbReference type="NCBI Taxonomy" id="13690"/>
    <lineage>
        <taxon>Bacteria</taxon>
        <taxon>Pseudomonadati</taxon>
        <taxon>Pseudomonadota</taxon>
        <taxon>Alphaproteobacteria</taxon>
        <taxon>Sphingomonadales</taxon>
        <taxon>Sphingomonadaceae</taxon>
        <taxon>Sphingobium</taxon>
    </lineage>
</organism>
<feature type="transmembrane region" description="Helical" evidence="1">
    <location>
        <begin position="103"/>
        <end position="125"/>
    </location>
</feature>
<dbReference type="Proteomes" id="UP000028534">
    <property type="component" value="Unassembled WGS sequence"/>
</dbReference>
<keyword evidence="1" id="KW-0812">Transmembrane</keyword>
<feature type="transmembrane region" description="Helical" evidence="1">
    <location>
        <begin position="145"/>
        <end position="162"/>
    </location>
</feature>
<gene>
    <name evidence="2" type="ORF">CP98_00156</name>
</gene>
<feature type="transmembrane region" description="Helical" evidence="1">
    <location>
        <begin position="174"/>
        <end position="193"/>
    </location>
</feature>
<keyword evidence="1" id="KW-0472">Membrane</keyword>
<dbReference type="EMBL" id="JGVR01000001">
    <property type="protein sequence ID" value="KEZ21478.1"/>
    <property type="molecule type" value="Genomic_DNA"/>
</dbReference>
<feature type="transmembrane region" description="Helical" evidence="1">
    <location>
        <begin position="79"/>
        <end position="97"/>
    </location>
</feature>
<dbReference type="AlphaFoldDB" id="A0A084EU36"/>
<feature type="transmembrane region" description="Helical" evidence="1">
    <location>
        <begin position="41"/>
        <end position="58"/>
    </location>
</feature>